<keyword evidence="2" id="KW-1185">Reference proteome</keyword>
<dbReference type="RefSeq" id="WP_305006210.1">
    <property type="nucleotide sequence ID" value="NZ_JAUQSY010000005.1"/>
</dbReference>
<comment type="caution">
    <text evidence="1">The sequence shown here is derived from an EMBL/GenBank/DDBJ whole genome shotgun (WGS) entry which is preliminary data.</text>
</comment>
<dbReference type="SUPFAM" id="SSF53254">
    <property type="entry name" value="Phosphoglycerate mutase-like"/>
    <property type="match status" value="1"/>
</dbReference>
<proteinExistence type="predicted"/>
<dbReference type="PANTHER" id="PTHR47623">
    <property type="entry name" value="OS09G0287300 PROTEIN"/>
    <property type="match status" value="1"/>
</dbReference>
<evidence type="ECO:0000313" key="1">
    <source>
        <dbReference type="EMBL" id="MDO7874895.1"/>
    </source>
</evidence>
<dbReference type="CDD" id="cd07067">
    <property type="entry name" value="HP_PGM_like"/>
    <property type="match status" value="1"/>
</dbReference>
<dbReference type="PANTHER" id="PTHR47623:SF1">
    <property type="entry name" value="OS09G0287300 PROTEIN"/>
    <property type="match status" value="1"/>
</dbReference>
<organism evidence="1 2">
    <name type="scientific">Hymenobacter aranciens</name>
    <dbReference type="NCBI Taxonomy" id="3063996"/>
    <lineage>
        <taxon>Bacteria</taxon>
        <taxon>Pseudomonadati</taxon>
        <taxon>Bacteroidota</taxon>
        <taxon>Cytophagia</taxon>
        <taxon>Cytophagales</taxon>
        <taxon>Hymenobacteraceae</taxon>
        <taxon>Hymenobacter</taxon>
    </lineage>
</organism>
<dbReference type="InterPro" id="IPR029033">
    <property type="entry name" value="His_PPase_superfam"/>
</dbReference>
<evidence type="ECO:0000313" key="2">
    <source>
        <dbReference type="Proteomes" id="UP001176429"/>
    </source>
</evidence>
<dbReference type="Gene3D" id="3.40.50.1240">
    <property type="entry name" value="Phosphoglycerate mutase-like"/>
    <property type="match status" value="1"/>
</dbReference>
<gene>
    <name evidence="1" type="ORF">Q5H93_09145</name>
</gene>
<dbReference type="Proteomes" id="UP001176429">
    <property type="component" value="Unassembled WGS sequence"/>
</dbReference>
<name>A0ABT9B9G3_9BACT</name>
<dbReference type="Pfam" id="PF00300">
    <property type="entry name" value="His_Phos_1"/>
    <property type="match status" value="1"/>
</dbReference>
<dbReference type="InterPro" id="IPR013078">
    <property type="entry name" value="His_Pase_superF_clade-1"/>
</dbReference>
<accession>A0ABT9B9G3</accession>
<dbReference type="EMBL" id="JAUQSY010000005">
    <property type="protein sequence ID" value="MDO7874895.1"/>
    <property type="molecule type" value="Genomic_DNA"/>
</dbReference>
<sequence length="167" mass="18843">MKTLYLLRHAKSSWSFDELSDQERPLNDRGRTDAPRMGQALCKREIELDLLVSSPAVRALSTAVLVAREIGYPHEKIVVERNIYEASVEDILSIIHQLPDSAQSVMLVGHNPTFTDVVNTLGSAGTTPLLEMPTAAVACLRFECERWEEVSRENAEFYFYDFPKDGK</sequence>
<reference evidence="1" key="1">
    <citation type="submission" date="2023-07" db="EMBL/GenBank/DDBJ databases">
        <authorList>
            <person name="Kim M.K."/>
        </authorList>
    </citation>
    <scope>NUCLEOTIDE SEQUENCE</scope>
    <source>
        <strain evidence="1">ASUV-10-1</strain>
    </source>
</reference>
<protein>
    <submittedName>
        <fullName evidence="1">Histidine phosphatase family protein</fullName>
    </submittedName>
</protein>